<evidence type="ECO:0000313" key="3">
    <source>
        <dbReference type="Proteomes" id="UP000279236"/>
    </source>
</evidence>
<feature type="domain" description="Protein kinase" evidence="1">
    <location>
        <begin position="138"/>
        <end position="242"/>
    </location>
</feature>
<organism evidence="2 3">
    <name type="scientific">Apiotrichum porosum</name>
    <dbReference type="NCBI Taxonomy" id="105984"/>
    <lineage>
        <taxon>Eukaryota</taxon>
        <taxon>Fungi</taxon>
        <taxon>Dikarya</taxon>
        <taxon>Basidiomycota</taxon>
        <taxon>Agaricomycotina</taxon>
        <taxon>Tremellomycetes</taxon>
        <taxon>Trichosporonales</taxon>
        <taxon>Trichosporonaceae</taxon>
        <taxon>Apiotrichum</taxon>
    </lineage>
</organism>
<dbReference type="InterPro" id="IPR000719">
    <property type="entry name" value="Prot_kinase_dom"/>
</dbReference>
<comment type="caution">
    <text evidence="2">The sequence shown here is derived from an EMBL/GenBank/DDBJ whole genome shotgun (WGS) entry which is preliminary data.</text>
</comment>
<dbReference type="AlphaFoldDB" id="A0A427XT09"/>
<dbReference type="SUPFAM" id="SSF56112">
    <property type="entry name" value="Protein kinase-like (PK-like)"/>
    <property type="match status" value="1"/>
</dbReference>
<gene>
    <name evidence="2" type="ORF">EHS24_008179</name>
</gene>
<evidence type="ECO:0000313" key="2">
    <source>
        <dbReference type="EMBL" id="RSH81979.1"/>
    </source>
</evidence>
<dbReference type="GO" id="GO:0005524">
    <property type="term" value="F:ATP binding"/>
    <property type="evidence" value="ECO:0007669"/>
    <property type="project" value="InterPro"/>
</dbReference>
<dbReference type="GeneID" id="39592722"/>
<dbReference type="EMBL" id="RSCE01000006">
    <property type="protein sequence ID" value="RSH81979.1"/>
    <property type="molecule type" value="Genomic_DNA"/>
</dbReference>
<sequence>MFSFPSSLSVVKVAKFNKASFKIITSSSPSSPPPPPSKCNGHPCEFDGFVFIDRPFPVRSLPPSLFPSPKTVAWADPQSTLFAAKKVVTRGAVRPNKDVSFCSKQELRSILKGNGGPYGGGFFEACLEDSLPAAFVSNLDMLVRETGVLNALDAAAVLSGIAEGVMFLHQQGFKRSEVKPENIWLPGRQFGSAKLVDFDGPVSMGPGFNRYGTIWFGEPESLDGAVGRCETNDWHALGMSVLWACFSDCKASRLKVDAVRARVFERGIYPGEMFVSVRNCARSRALGQGLMFTLSQLTRVVQRDTDAVLLKEVRLPTLRPLPPSDSPRTGSRAGPEKAKVAAKRCSIVLASVVAEVGGLSLAKASIAEVTDAACADRLVEEESVLSSTDDDNSTAASDDDFSVIEEPRVAKQHGKKLTGMAAAWKRSLRKLCRRRGL</sequence>
<protein>
    <recommendedName>
        <fullName evidence="1">Protein kinase domain-containing protein</fullName>
    </recommendedName>
</protein>
<reference evidence="2 3" key="1">
    <citation type="submission" date="2018-11" db="EMBL/GenBank/DDBJ databases">
        <title>Genome sequence of Apiotrichum porosum DSM 27194.</title>
        <authorList>
            <person name="Aliyu H."/>
            <person name="Gorte O."/>
            <person name="Ochsenreither K."/>
        </authorList>
    </citation>
    <scope>NUCLEOTIDE SEQUENCE [LARGE SCALE GENOMIC DNA]</scope>
    <source>
        <strain evidence="2 3">DSM 27194</strain>
    </source>
</reference>
<dbReference type="Proteomes" id="UP000279236">
    <property type="component" value="Unassembled WGS sequence"/>
</dbReference>
<accession>A0A427XT09</accession>
<dbReference type="GO" id="GO:0004672">
    <property type="term" value="F:protein kinase activity"/>
    <property type="evidence" value="ECO:0007669"/>
    <property type="project" value="InterPro"/>
</dbReference>
<proteinExistence type="predicted"/>
<keyword evidence="3" id="KW-1185">Reference proteome</keyword>
<dbReference type="Pfam" id="PF00069">
    <property type="entry name" value="Pkinase"/>
    <property type="match status" value="1"/>
</dbReference>
<dbReference type="InterPro" id="IPR011009">
    <property type="entry name" value="Kinase-like_dom_sf"/>
</dbReference>
<dbReference type="RefSeq" id="XP_028476434.1">
    <property type="nucleotide sequence ID" value="XM_028623501.1"/>
</dbReference>
<dbReference type="Gene3D" id="1.10.510.10">
    <property type="entry name" value="Transferase(Phosphotransferase) domain 1"/>
    <property type="match status" value="1"/>
</dbReference>
<evidence type="ECO:0000259" key="1">
    <source>
        <dbReference type="Pfam" id="PF00069"/>
    </source>
</evidence>
<name>A0A427XT09_9TREE</name>